<protein>
    <recommendedName>
        <fullName evidence="3">Lipocalin-like domain-containing protein</fullName>
    </recommendedName>
</protein>
<dbReference type="EMBL" id="BMGY01000006">
    <property type="protein sequence ID" value="GGH82127.1"/>
    <property type="molecule type" value="Genomic_DNA"/>
</dbReference>
<comment type="caution">
    <text evidence="1">The sequence shown here is derived from an EMBL/GenBank/DDBJ whole genome shotgun (WGS) entry which is preliminary data.</text>
</comment>
<dbReference type="Proteomes" id="UP000637774">
    <property type="component" value="Unassembled WGS sequence"/>
</dbReference>
<keyword evidence="2" id="KW-1185">Reference proteome</keyword>
<name>A0ABQ2A112_9BACT</name>
<reference evidence="2" key="1">
    <citation type="journal article" date="2019" name="Int. J. Syst. Evol. Microbiol.">
        <title>The Global Catalogue of Microorganisms (GCM) 10K type strain sequencing project: providing services to taxonomists for standard genome sequencing and annotation.</title>
        <authorList>
            <consortium name="The Broad Institute Genomics Platform"/>
            <consortium name="The Broad Institute Genome Sequencing Center for Infectious Disease"/>
            <person name="Wu L."/>
            <person name="Ma J."/>
        </authorList>
    </citation>
    <scope>NUCLEOTIDE SEQUENCE [LARGE SCALE GENOMIC DNA]</scope>
    <source>
        <strain evidence="2">CGMCC 1.14966</strain>
    </source>
</reference>
<organism evidence="1 2">
    <name type="scientific">Hymenobacter frigidus</name>
    <dbReference type="NCBI Taxonomy" id="1524095"/>
    <lineage>
        <taxon>Bacteria</taxon>
        <taxon>Pseudomonadati</taxon>
        <taxon>Bacteroidota</taxon>
        <taxon>Cytophagia</taxon>
        <taxon>Cytophagales</taxon>
        <taxon>Hymenobacteraceae</taxon>
        <taxon>Hymenobacter</taxon>
    </lineage>
</organism>
<accession>A0ABQ2A112</accession>
<evidence type="ECO:0008006" key="3">
    <source>
        <dbReference type="Google" id="ProtNLM"/>
    </source>
</evidence>
<evidence type="ECO:0000313" key="2">
    <source>
        <dbReference type="Proteomes" id="UP000637774"/>
    </source>
</evidence>
<evidence type="ECO:0000313" key="1">
    <source>
        <dbReference type="EMBL" id="GGH82127.1"/>
    </source>
</evidence>
<sequence>MARLLTLALLTVSTLVLTECRKASEPAPAKLPEREVFLTTPGWNIKGYIEVMTTPAGVVTSTDFLPLFDPCFSDDLNHFNADRTFTIDEVPVKCSITYPSGATWAFASDETEFVFNPGQPGAKPTQILTLTATTLSYSDTTIEPDGTKRVVIRTYSAK</sequence>
<proteinExistence type="predicted"/>
<dbReference type="RefSeq" id="WP_188560925.1">
    <property type="nucleotide sequence ID" value="NZ_BMGY01000006.1"/>
</dbReference>
<gene>
    <name evidence="1" type="ORF">GCM10011495_09890</name>
</gene>